<reference evidence="2" key="1">
    <citation type="submission" date="2022-11" db="UniProtKB">
        <authorList>
            <consortium name="WormBaseParasite"/>
        </authorList>
    </citation>
    <scope>IDENTIFICATION</scope>
</reference>
<sequence>MKWVSPFATTTRITVVKGNDQEGIKLHLEDCPLPSLLNMPHFGCDCDGPEGSTMGAWEDEDEEAYCSL</sequence>
<evidence type="ECO:0000313" key="2">
    <source>
        <dbReference type="WBParaSite" id="PEQ_0001030501-mRNA-1"/>
    </source>
</evidence>
<accession>A0A914RUY7</accession>
<dbReference type="AlphaFoldDB" id="A0A914RUY7"/>
<evidence type="ECO:0000313" key="1">
    <source>
        <dbReference type="Proteomes" id="UP000887564"/>
    </source>
</evidence>
<proteinExistence type="predicted"/>
<dbReference type="Proteomes" id="UP000887564">
    <property type="component" value="Unplaced"/>
</dbReference>
<organism evidence="1 2">
    <name type="scientific">Parascaris equorum</name>
    <name type="common">Equine roundworm</name>
    <dbReference type="NCBI Taxonomy" id="6256"/>
    <lineage>
        <taxon>Eukaryota</taxon>
        <taxon>Metazoa</taxon>
        <taxon>Ecdysozoa</taxon>
        <taxon>Nematoda</taxon>
        <taxon>Chromadorea</taxon>
        <taxon>Rhabditida</taxon>
        <taxon>Spirurina</taxon>
        <taxon>Ascaridomorpha</taxon>
        <taxon>Ascaridoidea</taxon>
        <taxon>Ascarididae</taxon>
        <taxon>Parascaris</taxon>
    </lineage>
</organism>
<dbReference type="WBParaSite" id="PEQ_0001030501-mRNA-1">
    <property type="protein sequence ID" value="PEQ_0001030501-mRNA-1"/>
    <property type="gene ID" value="PEQ_0001030501"/>
</dbReference>
<name>A0A914RUY7_PAREQ</name>
<protein>
    <submittedName>
        <fullName evidence="2">Uncharacterized protein</fullName>
    </submittedName>
</protein>
<keyword evidence="1" id="KW-1185">Reference proteome</keyword>